<dbReference type="SUPFAM" id="SSF109715">
    <property type="entry name" value="DEK C-terminal domain"/>
    <property type="match status" value="1"/>
</dbReference>
<evidence type="ECO:0000259" key="2">
    <source>
        <dbReference type="PROSITE" id="PS51925"/>
    </source>
</evidence>
<name>A0AAV2TWB6_CALDB</name>
<evidence type="ECO:0000259" key="3">
    <source>
        <dbReference type="PROSITE" id="PS51998"/>
    </source>
</evidence>
<dbReference type="EMBL" id="CAXLJL010000711">
    <property type="protein sequence ID" value="CAL5140218.1"/>
    <property type="molecule type" value="Genomic_DNA"/>
</dbReference>
<organism evidence="4 5">
    <name type="scientific">Calicophoron daubneyi</name>
    <name type="common">Rumen fluke</name>
    <name type="synonym">Paramphistomum daubneyi</name>
    <dbReference type="NCBI Taxonomy" id="300641"/>
    <lineage>
        <taxon>Eukaryota</taxon>
        <taxon>Metazoa</taxon>
        <taxon>Spiralia</taxon>
        <taxon>Lophotrochozoa</taxon>
        <taxon>Platyhelminthes</taxon>
        <taxon>Trematoda</taxon>
        <taxon>Digenea</taxon>
        <taxon>Plagiorchiida</taxon>
        <taxon>Pronocephalata</taxon>
        <taxon>Paramphistomoidea</taxon>
        <taxon>Paramphistomidae</taxon>
        <taxon>Calicophoron</taxon>
    </lineage>
</organism>
<dbReference type="Proteomes" id="UP001497525">
    <property type="component" value="Unassembled WGS sequence"/>
</dbReference>
<dbReference type="PROSITE" id="PS51925">
    <property type="entry name" value="SWIB_MDM2"/>
    <property type="match status" value="1"/>
</dbReference>
<feature type="compositionally biased region" description="Basic residues" evidence="1">
    <location>
        <begin position="119"/>
        <end position="132"/>
    </location>
</feature>
<dbReference type="Pfam" id="PF08766">
    <property type="entry name" value="DEK_C"/>
    <property type="match status" value="1"/>
</dbReference>
<gene>
    <name evidence="4" type="ORF">CDAUBV1_LOCUS15393</name>
</gene>
<comment type="caution">
    <text evidence="4">The sequence shown here is derived from an EMBL/GenBank/DDBJ whole genome shotgun (WGS) entry which is preliminary data.</text>
</comment>
<dbReference type="InterPro" id="IPR003121">
    <property type="entry name" value="SWIB_MDM2_domain"/>
</dbReference>
<proteinExistence type="predicted"/>
<dbReference type="SUPFAM" id="SSF47592">
    <property type="entry name" value="SWIB/MDM2 domain"/>
    <property type="match status" value="1"/>
</dbReference>
<dbReference type="Gene3D" id="1.10.245.10">
    <property type="entry name" value="SWIB/MDM2 domain"/>
    <property type="match status" value="1"/>
</dbReference>
<dbReference type="PANTHER" id="PTHR13844">
    <property type="entry name" value="SWI/SNF-RELATED MATRIX-ASSOCIATED ACTIN-DEPENDENT REGULATOR OF CHROMATIN SUBFAMILY D"/>
    <property type="match status" value="1"/>
</dbReference>
<evidence type="ECO:0000313" key="4">
    <source>
        <dbReference type="EMBL" id="CAL5140218.1"/>
    </source>
</evidence>
<feature type="region of interest" description="Disordered" evidence="1">
    <location>
        <begin position="53"/>
        <end position="144"/>
    </location>
</feature>
<evidence type="ECO:0008006" key="6">
    <source>
        <dbReference type="Google" id="ProtNLM"/>
    </source>
</evidence>
<dbReference type="InterPro" id="IPR014876">
    <property type="entry name" value="DEK_C"/>
</dbReference>
<reference evidence="4" key="1">
    <citation type="submission" date="2024-06" db="EMBL/GenBank/DDBJ databases">
        <authorList>
            <person name="Liu X."/>
            <person name="Lenzi L."/>
            <person name="Haldenby T S."/>
            <person name="Uol C."/>
        </authorList>
    </citation>
    <scope>NUCLEOTIDE SEQUENCE</scope>
</reference>
<protein>
    <recommendedName>
        <fullName evidence="6">Upstream activation factor subunit spp27</fullName>
    </recommendedName>
</protein>
<feature type="compositionally biased region" description="Acidic residues" evidence="1">
    <location>
        <begin position="79"/>
        <end position="91"/>
    </location>
</feature>
<feature type="compositionally biased region" description="Basic and acidic residues" evidence="1">
    <location>
        <begin position="61"/>
        <end position="78"/>
    </location>
</feature>
<dbReference type="SMART" id="SM00151">
    <property type="entry name" value="SWIB"/>
    <property type="match status" value="1"/>
</dbReference>
<dbReference type="Gene3D" id="1.10.10.60">
    <property type="entry name" value="Homeodomain-like"/>
    <property type="match status" value="1"/>
</dbReference>
<dbReference type="InterPro" id="IPR019835">
    <property type="entry name" value="SWIB_domain"/>
</dbReference>
<dbReference type="CDD" id="cd10567">
    <property type="entry name" value="SWIB-MDM2_like"/>
    <property type="match status" value="1"/>
</dbReference>
<accession>A0AAV2TWB6</accession>
<dbReference type="AlphaFoldDB" id="A0AAV2TWB6"/>
<dbReference type="InterPro" id="IPR036885">
    <property type="entry name" value="SWIB_MDM2_dom_sf"/>
</dbReference>
<evidence type="ECO:0000256" key="1">
    <source>
        <dbReference type="SAM" id="MobiDB-lite"/>
    </source>
</evidence>
<feature type="domain" description="DM2" evidence="2">
    <location>
        <begin position="140"/>
        <end position="217"/>
    </location>
</feature>
<dbReference type="Pfam" id="PF02201">
    <property type="entry name" value="SWIB"/>
    <property type="match status" value="1"/>
</dbReference>
<dbReference type="PROSITE" id="PS51998">
    <property type="entry name" value="DEK_C"/>
    <property type="match status" value="1"/>
</dbReference>
<feature type="domain" description="DEK-C" evidence="3">
    <location>
        <begin position="3"/>
        <end position="58"/>
    </location>
</feature>
<sequence>MAYPTDAQLLEQVKKLLNGADLDKVTSRKIRHSIEEHFNVDLSSDKDKIEKMILTTMKKLNSKEKPERESSSDGRDEESSQDESTDLEQDSDSGPRKKRKKREDDEDFARSLHAEANGMRKRSNASKPKTQRKSSGGGGGFTRPLTLSDEMAEYVGHKQLSRAELVKWFWAEAKERNLFDPENKQFVVCNEDWQRLFGQKRFRMFGIAKHLKRHIID</sequence>
<evidence type="ECO:0000313" key="5">
    <source>
        <dbReference type="Proteomes" id="UP001497525"/>
    </source>
</evidence>